<evidence type="ECO:0000256" key="11">
    <source>
        <dbReference type="ARBA" id="ARBA00036904"/>
    </source>
</evidence>
<dbReference type="Pfam" id="PF00293">
    <property type="entry name" value="NUDIX"/>
    <property type="match status" value="1"/>
</dbReference>
<dbReference type="GO" id="GO:0044715">
    <property type="term" value="F:8-oxo-dGDP phosphatase activity"/>
    <property type="evidence" value="ECO:0007669"/>
    <property type="project" value="TreeGrafter"/>
</dbReference>
<evidence type="ECO:0000256" key="5">
    <source>
        <dbReference type="ARBA" id="ARBA00022723"/>
    </source>
</evidence>
<dbReference type="GO" id="GO:0044716">
    <property type="term" value="F:8-oxo-GDP phosphatase activity"/>
    <property type="evidence" value="ECO:0007669"/>
    <property type="project" value="TreeGrafter"/>
</dbReference>
<keyword evidence="9" id="KW-0234">DNA repair</keyword>
<keyword evidence="8" id="KW-0460">Magnesium</keyword>
<evidence type="ECO:0000256" key="7">
    <source>
        <dbReference type="ARBA" id="ARBA00022801"/>
    </source>
</evidence>
<dbReference type="GO" id="GO:0035539">
    <property type="term" value="F:8-oxo-7,8-dihydrodeoxyguanosine triphosphate pyrophosphatase activity"/>
    <property type="evidence" value="ECO:0007669"/>
    <property type="project" value="UniProtKB-EC"/>
</dbReference>
<dbReference type="PROSITE" id="PS51462">
    <property type="entry name" value="NUDIX"/>
    <property type="match status" value="1"/>
</dbReference>
<dbReference type="eggNOG" id="COG1051">
    <property type="taxonomic scope" value="Bacteria"/>
</dbReference>
<evidence type="ECO:0000256" key="15">
    <source>
        <dbReference type="ARBA" id="ARBA00041979"/>
    </source>
</evidence>
<keyword evidence="19" id="KW-1185">Reference proteome</keyword>
<comment type="cofactor">
    <cofactor evidence="1">
        <name>Mg(2+)</name>
        <dbReference type="ChEBI" id="CHEBI:18420"/>
    </cofactor>
</comment>
<comment type="catalytic activity">
    <reaction evidence="10">
        <text>8-oxo-dGTP + H2O = 8-oxo-dGMP + diphosphate + H(+)</text>
        <dbReference type="Rhea" id="RHEA:31575"/>
        <dbReference type="ChEBI" id="CHEBI:15377"/>
        <dbReference type="ChEBI" id="CHEBI:15378"/>
        <dbReference type="ChEBI" id="CHEBI:33019"/>
        <dbReference type="ChEBI" id="CHEBI:63224"/>
        <dbReference type="ChEBI" id="CHEBI:77896"/>
        <dbReference type="EC" id="3.6.1.55"/>
    </reaction>
</comment>
<dbReference type="PRINTS" id="PR00502">
    <property type="entry name" value="NUDIXFAMILY"/>
</dbReference>
<reference evidence="18 19" key="1">
    <citation type="journal article" date="2010" name="J. Bacteriol.">
        <title>Genome sequence of Lentisphaera araneosa HTCC2155T, the type species of the order Lentisphaerales in the phylum Lentisphaerae.</title>
        <authorList>
            <person name="Thrash J.C."/>
            <person name="Cho J.C."/>
            <person name="Vergin K.L."/>
            <person name="Morris R.M."/>
            <person name="Giovannoni S.J."/>
        </authorList>
    </citation>
    <scope>NUCLEOTIDE SEQUENCE [LARGE SCALE GENOMIC DNA]</scope>
    <source>
        <strain evidence="18 19">HTCC2155</strain>
    </source>
</reference>
<dbReference type="CDD" id="cd03425">
    <property type="entry name" value="NUDIX_MutT_NudA_like"/>
    <property type="match status" value="1"/>
</dbReference>
<evidence type="ECO:0000256" key="10">
    <source>
        <dbReference type="ARBA" id="ARBA00035861"/>
    </source>
</evidence>
<dbReference type="Proteomes" id="UP000004947">
    <property type="component" value="Unassembled WGS sequence"/>
</dbReference>
<evidence type="ECO:0000256" key="14">
    <source>
        <dbReference type="ARBA" id="ARBA00041592"/>
    </source>
</evidence>
<gene>
    <name evidence="18" type="ORF">LNTAR_04686</name>
</gene>
<evidence type="ECO:0000256" key="1">
    <source>
        <dbReference type="ARBA" id="ARBA00001946"/>
    </source>
</evidence>
<dbReference type="GO" id="GO:0008413">
    <property type="term" value="F:8-oxo-7,8-dihydroguanosine triphosphate pyrophosphatase activity"/>
    <property type="evidence" value="ECO:0007669"/>
    <property type="project" value="TreeGrafter"/>
</dbReference>
<evidence type="ECO:0000256" key="16">
    <source>
        <dbReference type="ARBA" id="ARBA00042798"/>
    </source>
</evidence>
<evidence type="ECO:0000313" key="19">
    <source>
        <dbReference type="Proteomes" id="UP000004947"/>
    </source>
</evidence>
<name>A6DQN6_9BACT</name>
<accession>A6DQN6</accession>
<dbReference type="OrthoDB" id="9810648at2"/>
<keyword evidence="3" id="KW-0515">Mutator protein</keyword>
<dbReference type="InterPro" id="IPR020476">
    <property type="entry name" value="Nudix_hydrolase"/>
</dbReference>
<proteinExistence type="inferred from homology"/>
<dbReference type="PANTHER" id="PTHR47707">
    <property type="entry name" value="8-OXO-DGTP DIPHOSPHATASE"/>
    <property type="match status" value="1"/>
</dbReference>
<dbReference type="InterPro" id="IPR000086">
    <property type="entry name" value="NUDIX_hydrolase_dom"/>
</dbReference>
<dbReference type="SUPFAM" id="SSF55811">
    <property type="entry name" value="Nudix"/>
    <property type="match status" value="1"/>
</dbReference>
<dbReference type="GO" id="GO:0006281">
    <property type="term" value="P:DNA repair"/>
    <property type="evidence" value="ECO:0007669"/>
    <property type="project" value="UniProtKB-KW"/>
</dbReference>
<comment type="caution">
    <text evidence="18">The sequence shown here is derived from an EMBL/GenBank/DDBJ whole genome shotgun (WGS) entry which is preliminary data.</text>
</comment>
<keyword evidence="4" id="KW-0235">DNA replication</keyword>
<dbReference type="GO" id="GO:0046872">
    <property type="term" value="F:metal ion binding"/>
    <property type="evidence" value="ECO:0007669"/>
    <property type="project" value="UniProtKB-KW"/>
</dbReference>
<feature type="domain" description="Nudix hydrolase" evidence="17">
    <location>
        <begin position="3"/>
        <end position="129"/>
    </location>
</feature>
<comment type="similarity">
    <text evidence="2">Belongs to the Nudix hydrolase family.</text>
</comment>
<evidence type="ECO:0000256" key="2">
    <source>
        <dbReference type="ARBA" id="ARBA00005582"/>
    </source>
</evidence>
<keyword evidence="5" id="KW-0479">Metal-binding</keyword>
<evidence type="ECO:0000256" key="12">
    <source>
        <dbReference type="ARBA" id="ARBA00038905"/>
    </source>
</evidence>
<dbReference type="EMBL" id="ABCK01000020">
    <property type="protein sequence ID" value="EDM26117.1"/>
    <property type="molecule type" value="Genomic_DNA"/>
</dbReference>
<dbReference type="InterPro" id="IPR047127">
    <property type="entry name" value="MutT-like"/>
</dbReference>
<protein>
    <recommendedName>
        <fullName evidence="13">8-oxo-dGTP diphosphatase</fullName>
        <ecNumber evidence="12">3.6.1.55</ecNumber>
    </recommendedName>
    <alternativeName>
        <fullName evidence="16">7,8-dihydro-8-oxoguanine-triphosphatase</fullName>
    </alternativeName>
    <alternativeName>
        <fullName evidence="15">Mutator protein MutT</fullName>
    </alternativeName>
    <alternativeName>
        <fullName evidence="14">dGTP pyrophosphohydrolase</fullName>
    </alternativeName>
</protein>
<dbReference type="PANTHER" id="PTHR47707:SF1">
    <property type="entry name" value="NUDIX HYDROLASE FAMILY PROTEIN"/>
    <property type="match status" value="1"/>
</dbReference>
<dbReference type="EC" id="3.6.1.55" evidence="12"/>
<evidence type="ECO:0000256" key="8">
    <source>
        <dbReference type="ARBA" id="ARBA00022842"/>
    </source>
</evidence>
<organism evidence="18 19">
    <name type="scientific">Lentisphaera araneosa HTCC2155</name>
    <dbReference type="NCBI Taxonomy" id="313628"/>
    <lineage>
        <taxon>Bacteria</taxon>
        <taxon>Pseudomonadati</taxon>
        <taxon>Lentisphaerota</taxon>
        <taxon>Lentisphaeria</taxon>
        <taxon>Lentisphaerales</taxon>
        <taxon>Lentisphaeraceae</taxon>
        <taxon>Lentisphaera</taxon>
    </lineage>
</organism>
<dbReference type="RefSeq" id="WP_007280163.1">
    <property type="nucleotide sequence ID" value="NZ_ABCK01000020.1"/>
</dbReference>
<dbReference type="STRING" id="313628.LNTAR_04686"/>
<dbReference type="GO" id="GO:0006260">
    <property type="term" value="P:DNA replication"/>
    <property type="evidence" value="ECO:0007669"/>
    <property type="project" value="UniProtKB-KW"/>
</dbReference>
<evidence type="ECO:0000313" key="18">
    <source>
        <dbReference type="EMBL" id="EDM26117.1"/>
    </source>
</evidence>
<evidence type="ECO:0000259" key="17">
    <source>
        <dbReference type="PROSITE" id="PS51462"/>
    </source>
</evidence>
<keyword evidence="6" id="KW-0227">DNA damage</keyword>
<dbReference type="InterPro" id="IPR015797">
    <property type="entry name" value="NUDIX_hydrolase-like_dom_sf"/>
</dbReference>
<keyword evidence="7" id="KW-0378">Hydrolase</keyword>
<sequence>MAQKIINVSAGIIIKDDQVLICQRREAHHKGAWEFPGGKIELNESHQEALKRELNEELSINCEIGQHFHSVFYKLNISTQLNLHAYLIKSFIGTPKCLVHSKILWITLQELSYYNFLPADLPLVENLLNRHKKEPVKTGSKR</sequence>
<evidence type="ECO:0000256" key="6">
    <source>
        <dbReference type="ARBA" id="ARBA00022763"/>
    </source>
</evidence>
<evidence type="ECO:0000256" key="4">
    <source>
        <dbReference type="ARBA" id="ARBA00022705"/>
    </source>
</evidence>
<dbReference type="AlphaFoldDB" id="A6DQN6"/>
<evidence type="ECO:0000256" key="9">
    <source>
        <dbReference type="ARBA" id="ARBA00023204"/>
    </source>
</evidence>
<dbReference type="Gene3D" id="3.90.79.10">
    <property type="entry name" value="Nucleoside Triphosphate Pyrophosphohydrolase"/>
    <property type="match status" value="1"/>
</dbReference>
<comment type="catalytic activity">
    <reaction evidence="11">
        <text>8-oxo-GTP + H2O = 8-oxo-GMP + diphosphate + H(+)</text>
        <dbReference type="Rhea" id="RHEA:67616"/>
        <dbReference type="ChEBI" id="CHEBI:15377"/>
        <dbReference type="ChEBI" id="CHEBI:15378"/>
        <dbReference type="ChEBI" id="CHEBI:33019"/>
        <dbReference type="ChEBI" id="CHEBI:143553"/>
        <dbReference type="ChEBI" id="CHEBI:145694"/>
    </reaction>
</comment>
<evidence type="ECO:0000256" key="13">
    <source>
        <dbReference type="ARBA" id="ARBA00040794"/>
    </source>
</evidence>
<evidence type="ECO:0000256" key="3">
    <source>
        <dbReference type="ARBA" id="ARBA00022457"/>
    </source>
</evidence>